<dbReference type="RefSeq" id="XP_021834052.1">
    <property type="nucleotide sequence ID" value="XM_021978360.1"/>
</dbReference>
<sequence length="407" mass="48339">MDNRGKNIFSFMFDDDSDDEEHHHRVIESIVHHTSLENEATKNGGSVVGREYKNREREDRHHNLMSDYFIERPHFNTTDFRRRFQMRKELFYRILNDVVNHKPYFRLKKDELGRQGLSPEKKLTDVFRMLAWGCSVDATDEYRRLGESTALESLYKFCCAIEAVYGQWYLRSPNPADLYKLLHNASSRGFPGMLGSLDCMHWEWKNCPSSWADQFTARSPLFNDVVHGVAPHVEYIVNGNQYHLGYYLADGIYPRWAALVKTISSPDNPKKRPFAQMQEAYRKDVERAFGILQARWAIVRGPARMWCKDNLHSIMMTCIILHNMIVEDEYEYVEEESDDEDMCPQRSRRARARQYELEPSITYEYHQDRQTLFEYMIHHNRVRSPHMHQSLRHDLINHLWRSFGDGE</sequence>
<dbReference type="Gramene" id="Pav_sc0003054.1_g110.1.br:mrna">
    <property type="protein sequence ID" value="Pav_sc0003054.1_g110.1.br:mrna"/>
    <property type="gene ID" value="Pav_sc0003054.1_g110.1.br"/>
</dbReference>
<reference evidence="2" key="1">
    <citation type="submission" date="2025-08" db="UniProtKB">
        <authorList>
            <consortium name="RefSeq"/>
        </authorList>
    </citation>
    <scope>IDENTIFICATION</scope>
</reference>
<dbReference type="Proteomes" id="UP000515124">
    <property type="component" value="Unplaced"/>
</dbReference>
<dbReference type="Pfam" id="PF04827">
    <property type="entry name" value="Plant_tran"/>
    <property type="match status" value="2"/>
</dbReference>
<dbReference type="GeneID" id="110773840"/>
<evidence type="ECO:0000313" key="2">
    <source>
        <dbReference type="RefSeq" id="XP_021834052.1"/>
    </source>
</evidence>
<dbReference type="PANTHER" id="PTHR47150:SF7">
    <property type="entry name" value="NUCLEASE"/>
    <property type="match status" value="1"/>
</dbReference>
<dbReference type="KEGG" id="pavi:110773840"/>
<dbReference type="AlphaFoldDB" id="A0A6P5U432"/>
<accession>A0A6P5U432</accession>
<name>A0A6P5U432_PRUAV</name>
<gene>
    <name evidence="2" type="primary">LOC110773840</name>
</gene>
<protein>
    <submittedName>
        <fullName evidence="2">Uncharacterized protein LOC110773840</fullName>
    </submittedName>
</protein>
<evidence type="ECO:0000313" key="1">
    <source>
        <dbReference type="Proteomes" id="UP000515124"/>
    </source>
</evidence>
<proteinExistence type="predicted"/>
<keyword evidence="1" id="KW-1185">Reference proteome</keyword>
<organism evidence="1 2">
    <name type="scientific">Prunus avium</name>
    <name type="common">Cherry</name>
    <name type="synonym">Cerasus avium</name>
    <dbReference type="NCBI Taxonomy" id="42229"/>
    <lineage>
        <taxon>Eukaryota</taxon>
        <taxon>Viridiplantae</taxon>
        <taxon>Streptophyta</taxon>
        <taxon>Embryophyta</taxon>
        <taxon>Tracheophyta</taxon>
        <taxon>Spermatophyta</taxon>
        <taxon>Magnoliopsida</taxon>
        <taxon>eudicotyledons</taxon>
        <taxon>Gunneridae</taxon>
        <taxon>Pentapetalae</taxon>
        <taxon>rosids</taxon>
        <taxon>fabids</taxon>
        <taxon>Rosales</taxon>
        <taxon>Rosaceae</taxon>
        <taxon>Amygdaloideae</taxon>
        <taxon>Amygdaleae</taxon>
        <taxon>Prunus</taxon>
    </lineage>
</organism>
<dbReference type="InterPro" id="IPR006912">
    <property type="entry name" value="Harbinger_derived_prot"/>
</dbReference>
<dbReference type="PANTHER" id="PTHR47150">
    <property type="entry name" value="OS12G0169200 PROTEIN"/>
    <property type="match status" value="1"/>
</dbReference>